<keyword evidence="2 6" id="KW-0812">Transmembrane</keyword>
<dbReference type="PRINTS" id="PR00447">
    <property type="entry name" value="NATRESASSCMP"/>
</dbReference>
<dbReference type="GO" id="GO:0005886">
    <property type="term" value="C:plasma membrane"/>
    <property type="evidence" value="ECO:0007669"/>
    <property type="project" value="TreeGrafter"/>
</dbReference>
<feature type="transmembrane region" description="Helical" evidence="6">
    <location>
        <begin position="623"/>
        <end position="650"/>
    </location>
</feature>
<dbReference type="FunCoup" id="U5H1C9">
    <property type="interactions" value="145"/>
</dbReference>
<dbReference type="InParanoid" id="U5H1C9"/>
<feature type="transmembrane region" description="Helical" evidence="6">
    <location>
        <begin position="465"/>
        <end position="487"/>
    </location>
</feature>
<keyword evidence="3 6" id="KW-1133">Transmembrane helix</keyword>
<evidence type="ECO:0000256" key="3">
    <source>
        <dbReference type="ARBA" id="ARBA00022989"/>
    </source>
</evidence>
<feature type="transmembrane region" description="Helical" evidence="6">
    <location>
        <begin position="508"/>
        <end position="526"/>
    </location>
</feature>
<evidence type="ECO:0000256" key="4">
    <source>
        <dbReference type="ARBA" id="ARBA00023136"/>
    </source>
</evidence>
<feature type="transmembrane region" description="Helical" evidence="6">
    <location>
        <begin position="133"/>
        <end position="153"/>
    </location>
</feature>
<dbReference type="InterPro" id="IPR001046">
    <property type="entry name" value="NRAMP_fam"/>
</dbReference>
<evidence type="ECO:0000256" key="2">
    <source>
        <dbReference type="ARBA" id="ARBA00022692"/>
    </source>
</evidence>
<dbReference type="STRING" id="683840.U5H1C9"/>
<dbReference type="GO" id="GO:0030026">
    <property type="term" value="P:intracellular manganese ion homeostasis"/>
    <property type="evidence" value="ECO:0007669"/>
    <property type="project" value="TreeGrafter"/>
</dbReference>
<dbReference type="GO" id="GO:0034755">
    <property type="term" value="P:iron ion transmembrane transport"/>
    <property type="evidence" value="ECO:0007669"/>
    <property type="project" value="TreeGrafter"/>
</dbReference>
<protein>
    <submittedName>
        <fullName evidence="7 8">Uncharacterized protein</fullName>
    </submittedName>
</protein>
<dbReference type="Proteomes" id="UP000017200">
    <property type="component" value="Unassembled WGS sequence"/>
</dbReference>
<evidence type="ECO:0000313" key="8">
    <source>
        <dbReference type="EnsemblFungi" id="MVLG_01187T0"/>
    </source>
</evidence>
<evidence type="ECO:0000256" key="5">
    <source>
        <dbReference type="SAM" id="MobiDB-lite"/>
    </source>
</evidence>
<comment type="subcellular location">
    <subcellularLocation>
        <location evidence="1">Membrane</location>
        <topology evidence="1">Multi-pass membrane protein</topology>
    </subcellularLocation>
</comment>
<dbReference type="GO" id="GO:0005384">
    <property type="term" value="F:manganese ion transmembrane transporter activity"/>
    <property type="evidence" value="ECO:0007669"/>
    <property type="project" value="TreeGrafter"/>
</dbReference>
<dbReference type="EMBL" id="AEIJ01000099">
    <property type="status" value="NOT_ANNOTATED_CDS"/>
    <property type="molecule type" value="Genomic_DNA"/>
</dbReference>
<sequence>MPAATRNALQRVVDGMNPDTENENDIGMIKGHTPLRSPRKRTTIDRLKRKLIAHAKFVGPGVIASVAYIDPGNWATDLQAGSQFGYSHLFIILLSGLIALLFQVLATRLGCVSDLDLSQNCRRALYNRPKHKMVYRWGVLYPLYALSEIGIIFTDLAELLGSAIAINLIIPAIPLWGAVLITSLDVFLILLLFDQYPTRMITRSMRMFELLIGLLVMTVLGSFVALLVKVSPVWKDVFHGYVPGPGIIRGGGLYVAVGIVGATVMPHAFFIGSKMATMRRLAPDQYAYDDDDEDLMDEKNTAAVRMRDLSTMPNPARRPSHGGGPHLHLPQPVALGNFNIHSNRNRAITSTSASTAADMIVETGSTSPAENSGDAASKKTDDGKNPAPLSDHPKPTLACVRAHLGHAVADVAGSLLGFAILINSSILILAAAVFYYGKGRSSVGNEGVSDLFDAFDLVKQYLGQVFAYLFAIGLFMAGQSASLTVTLSGQIISEGFIEWHTTPWQRRLVTRLIGIVPSLAVAVAIGREGISVLLVGSQVALSIVLTFVLVPLIIFTSQSHIMSIPITSPGESSAPISTPDSFPQASATPLLVESPIFIRRSLKEIFRILNPVRKRAAPEGHVSFVNSALIVYLCWALWLLITIANVFALYDIGASTQ</sequence>
<evidence type="ECO:0000313" key="9">
    <source>
        <dbReference type="Proteomes" id="UP000017200"/>
    </source>
</evidence>
<keyword evidence="4 6" id="KW-0472">Membrane</keyword>
<dbReference type="NCBIfam" id="NF037982">
    <property type="entry name" value="Nramp_1"/>
    <property type="match status" value="1"/>
</dbReference>
<reference evidence="7" key="2">
    <citation type="submission" date="2010-11" db="EMBL/GenBank/DDBJ databases">
        <authorList>
            <consortium name="The Broad Institute Genome Sequencing Platform"/>
            <person name="Earl A."/>
            <person name="Ward D."/>
            <person name="Feldgarden M."/>
            <person name="Gevers D."/>
            <person name="Butler R."/>
            <person name="Young S.K."/>
            <person name="Zeng Q."/>
            <person name="Gargeya S."/>
            <person name="Fitzgerald M."/>
            <person name="Haas B."/>
            <person name="Abouelleil A."/>
            <person name="Alvarado L."/>
            <person name="Arachchi H.M."/>
            <person name="Berlin A."/>
            <person name="Brown A."/>
            <person name="Chapman S.B."/>
            <person name="Chen Z."/>
            <person name="Dunbar C."/>
            <person name="Freedman E."/>
            <person name="Gearin G."/>
            <person name="Gellesch M."/>
            <person name="Goldberg J."/>
            <person name="Griggs A."/>
            <person name="Gujja S."/>
            <person name="Heilman E."/>
            <person name="Heiman D."/>
            <person name="Howarth C."/>
            <person name="Larson L."/>
            <person name="Lui A."/>
            <person name="MacDonald P.J.P."/>
            <person name="Mehta T."/>
            <person name="Montmayeur A."/>
            <person name="Murphy C."/>
            <person name="Neiman D."/>
            <person name="Pearson M."/>
            <person name="Priest M."/>
            <person name="Roberts A."/>
            <person name="Saif S."/>
            <person name="Shea T."/>
            <person name="Shenoy N."/>
            <person name="Sisk P."/>
            <person name="Stolte C."/>
            <person name="Sykes S."/>
            <person name="White J."/>
            <person name="Yandava C."/>
            <person name="Wortman J."/>
            <person name="Nusbaum C."/>
            <person name="Birren B."/>
        </authorList>
    </citation>
    <scope>NUCLEOTIDE SEQUENCE</scope>
    <source>
        <strain evidence="7">P1A1 Lamole</strain>
    </source>
</reference>
<evidence type="ECO:0000256" key="1">
    <source>
        <dbReference type="ARBA" id="ARBA00004141"/>
    </source>
</evidence>
<dbReference type="EMBL" id="GL541648">
    <property type="protein sequence ID" value="KDE08732.1"/>
    <property type="molecule type" value="Genomic_DNA"/>
</dbReference>
<reference evidence="8" key="4">
    <citation type="submission" date="2015-06" db="UniProtKB">
        <authorList>
            <consortium name="EnsemblFungi"/>
        </authorList>
    </citation>
    <scope>IDENTIFICATION</scope>
</reference>
<feature type="transmembrane region" description="Helical" evidence="6">
    <location>
        <begin position="89"/>
        <end position="112"/>
    </location>
</feature>
<dbReference type="PANTHER" id="PTHR11706">
    <property type="entry name" value="SOLUTE CARRIER PROTEIN FAMILY 11 MEMBER"/>
    <property type="match status" value="1"/>
</dbReference>
<gene>
    <name evidence="7" type="ORF">MVLG_01187</name>
</gene>
<dbReference type="EnsemblFungi" id="MVLG_01187T0">
    <property type="protein sequence ID" value="MVLG_01187T0"/>
    <property type="gene ID" value="MVLG_01187"/>
</dbReference>
<evidence type="ECO:0000313" key="7">
    <source>
        <dbReference type="EMBL" id="KDE08732.1"/>
    </source>
</evidence>
<dbReference type="HOGENOM" id="CLU_020088_4_2_1"/>
<feature type="region of interest" description="Disordered" evidence="5">
    <location>
        <begin position="364"/>
        <end position="392"/>
    </location>
</feature>
<name>U5H1C9_USTV1</name>
<keyword evidence="9" id="KW-1185">Reference proteome</keyword>
<dbReference type="GO" id="GO:0015086">
    <property type="term" value="F:cadmium ion transmembrane transporter activity"/>
    <property type="evidence" value="ECO:0007669"/>
    <property type="project" value="TreeGrafter"/>
</dbReference>
<accession>U5H1C9</accession>
<dbReference type="AlphaFoldDB" id="U5H1C9"/>
<dbReference type="OMA" id="AQNCKKH"/>
<reference evidence="7 9" key="3">
    <citation type="journal article" date="2015" name="BMC Genomics">
        <title>Sex and parasites: genomic and transcriptomic analysis of Microbotryum lychnidis-dioicae, the biotrophic and plant-castrating anther smut fungus.</title>
        <authorList>
            <person name="Perlin M.H."/>
            <person name="Amselem J."/>
            <person name="Fontanillas E."/>
            <person name="Toh S.S."/>
            <person name="Chen Z."/>
            <person name="Goldberg J."/>
            <person name="Duplessis S."/>
            <person name="Henrissat B."/>
            <person name="Young S."/>
            <person name="Zeng Q."/>
            <person name="Aguileta G."/>
            <person name="Petit E."/>
            <person name="Badouin H."/>
            <person name="Andrews J."/>
            <person name="Razeeq D."/>
            <person name="Gabaldon T."/>
            <person name="Quesneville H."/>
            <person name="Giraud T."/>
            <person name="Hood M.E."/>
            <person name="Schultz D.J."/>
            <person name="Cuomo C.A."/>
        </authorList>
    </citation>
    <scope>NUCLEOTIDE SEQUENCE [LARGE SCALE GENOMIC DNA]</scope>
    <source>
        <strain evidence="7">P1A1 Lamole</strain>
        <strain evidence="9">p1A1 Lamole</strain>
    </source>
</reference>
<feature type="transmembrane region" description="Helical" evidence="6">
    <location>
        <begin position="411"/>
        <end position="436"/>
    </location>
</feature>
<dbReference type="PANTHER" id="PTHR11706:SF101">
    <property type="entry name" value="MANGANESE TRANSPORTER SMF1"/>
    <property type="match status" value="1"/>
</dbReference>
<evidence type="ECO:0000256" key="6">
    <source>
        <dbReference type="SAM" id="Phobius"/>
    </source>
</evidence>
<feature type="transmembrane region" description="Helical" evidence="6">
    <location>
        <begin position="205"/>
        <end position="227"/>
    </location>
</feature>
<feature type="transmembrane region" description="Helical" evidence="6">
    <location>
        <begin position="173"/>
        <end position="193"/>
    </location>
</feature>
<feature type="transmembrane region" description="Helical" evidence="6">
    <location>
        <begin position="51"/>
        <end position="69"/>
    </location>
</feature>
<feature type="transmembrane region" description="Helical" evidence="6">
    <location>
        <begin position="247"/>
        <end position="271"/>
    </location>
</feature>
<organism evidence="7">
    <name type="scientific">Microbotryum lychnidis-dioicae (strain p1A1 Lamole / MvSl-1064)</name>
    <name type="common">Anther smut fungus</name>
    <dbReference type="NCBI Taxonomy" id="683840"/>
    <lineage>
        <taxon>Eukaryota</taxon>
        <taxon>Fungi</taxon>
        <taxon>Dikarya</taxon>
        <taxon>Basidiomycota</taxon>
        <taxon>Pucciniomycotina</taxon>
        <taxon>Microbotryomycetes</taxon>
        <taxon>Microbotryales</taxon>
        <taxon>Microbotryaceae</taxon>
        <taxon>Microbotryum</taxon>
    </lineage>
</organism>
<reference evidence="9" key="1">
    <citation type="submission" date="2010-11" db="EMBL/GenBank/DDBJ databases">
        <title>The genome sequence of Microbotryum violaceum strain p1A1 Lamole.</title>
        <authorList>
            <person name="Cuomo C."/>
            <person name="Perlin M."/>
            <person name="Young S.K."/>
            <person name="Zeng Q."/>
            <person name="Gargeya S."/>
            <person name="Alvarado L."/>
            <person name="Berlin A."/>
            <person name="Chapman S.B."/>
            <person name="Chen Z."/>
            <person name="Freedman E."/>
            <person name="Gellesch M."/>
            <person name="Goldberg J."/>
            <person name="Griggs A."/>
            <person name="Gujja S."/>
            <person name="Heilman E."/>
            <person name="Heiman D."/>
            <person name="Howarth C."/>
            <person name="Mehta T."/>
            <person name="Neiman D."/>
            <person name="Pearson M."/>
            <person name="Roberts A."/>
            <person name="Saif S."/>
            <person name="Shea T."/>
            <person name="Shenoy N."/>
            <person name="Sisk P."/>
            <person name="Stolte C."/>
            <person name="Sykes S."/>
            <person name="White J."/>
            <person name="Yandava C."/>
            <person name="Haas B."/>
            <person name="Nusbaum C."/>
            <person name="Birren B."/>
        </authorList>
    </citation>
    <scope>NUCLEOTIDE SEQUENCE [LARGE SCALE GENOMIC DNA]</scope>
    <source>
        <strain evidence="9">p1A1 Lamole</strain>
    </source>
</reference>
<dbReference type="Pfam" id="PF01566">
    <property type="entry name" value="Nramp"/>
    <property type="match status" value="2"/>
</dbReference>
<proteinExistence type="predicted"/>
<feature type="transmembrane region" description="Helical" evidence="6">
    <location>
        <begin position="532"/>
        <end position="555"/>
    </location>
</feature>